<dbReference type="AlphaFoldDB" id="A0A0E9LW80"/>
<gene>
    <name evidence="1" type="ORF">JCM15548_11283</name>
</gene>
<dbReference type="OrthoDB" id="9781289at2"/>
<dbReference type="EMBL" id="BAZW01000006">
    <property type="protein sequence ID" value="GAO29125.1"/>
    <property type="molecule type" value="Genomic_DNA"/>
</dbReference>
<evidence type="ECO:0000313" key="1">
    <source>
        <dbReference type="EMBL" id="GAO29125.1"/>
    </source>
</evidence>
<keyword evidence="2" id="KW-1185">Reference proteome</keyword>
<sequence length="218" mass="25515">MRIYQVIVFILLFTSCSKVDDDVIINKEIFFPLSVGNEWKYDISNANVEQNISEHTFSVAKDTSIRIDNKDYIFFVVESYRSSNQENKWNLVWGHDDDGNLLQYGARVNAASIVDMSIQYKKNVTVGDVWSYNHLIYNEEDGLRAEVNEIECVQLDTIIETSAGEFTCIKYYDKFKRYEEVDEKRFFYVDPKVGLIKFTLIFNGEIESEMSLKEYSIE</sequence>
<dbReference type="STRING" id="1236989.JCM15548_11283"/>
<dbReference type="RefSeq" id="WP_062122979.1">
    <property type="nucleotide sequence ID" value="NZ_BAZW01000006.1"/>
</dbReference>
<dbReference type="Gene3D" id="2.40.360.20">
    <property type="match status" value="1"/>
</dbReference>
<protein>
    <recommendedName>
        <fullName evidence="3">DUF3108 domain-containing protein</fullName>
    </recommendedName>
</protein>
<evidence type="ECO:0000313" key="2">
    <source>
        <dbReference type="Proteomes" id="UP000032900"/>
    </source>
</evidence>
<accession>A0A0E9LW80</accession>
<name>A0A0E9LW80_9BACT</name>
<dbReference type="PROSITE" id="PS51257">
    <property type="entry name" value="PROKAR_LIPOPROTEIN"/>
    <property type="match status" value="1"/>
</dbReference>
<evidence type="ECO:0008006" key="3">
    <source>
        <dbReference type="Google" id="ProtNLM"/>
    </source>
</evidence>
<proteinExistence type="predicted"/>
<organism evidence="1 2">
    <name type="scientific">Geofilum rubicundum JCM 15548</name>
    <dbReference type="NCBI Taxonomy" id="1236989"/>
    <lineage>
        <taxon>Bacteria</taxon>
        <taxon>Pseudomonadati</taxon>
        <taxon>Bacteroidota</taxon>
        <taxon>Bacteroidia</taxon>
        <taxon>Marinilabiliales</taxon>
        <taxon>Marinilabiliaceae</taxon>
        <taxon>Geofilum</taxon>
    </lineage>
</organism>
<comment type="caution">
    <text evidence="1">The sequence shown here is derived from an EMBL/GenBank/DDBJ whole genome shotgun (WGS) entry which is preliminary data.</text>
</comment>
<reference evidence="1 2" key="1">
    <citation type="journal article" date="2015" name="Microbes Environ.">
        <title>Distribution and evolution of nitrogen fixation genes in the phylum bacteroidetes.</title>
        <authorList>
            <person name="Inoue J."/>
            <person name="Oshima K."/>
            <person name="Suda W."/>
            <person name="Sakamoto M."/>
            <person name="Iino T."/>
            <person name="Noda S."/>
            <person name="Hongoh Y."/>
            <person name="Hattori M."/>
            <person name="Ohkuma M."/>
        </authorList>
    </citation>
    <scope>NUCLEOTIDE SEQUENCE [LARGE SCALE GENOMIC DNA]</scope>
    <source>
        <strain evidence="1">JCM 15548</strain>
    </source>
</reference>
<dbReference type="Proteomes" id="UP000032900">
    <property type="component" value="Unassembled WGS sequence"/>
</dbReference>